<evidence type="ECO:0000259" key="1">
    <source>
        <dbReference type="Pfam" id="PF14534"/>
    </source>
</evidence>
<dbReference type="EMBL" id="JBIUZV010000008">
    <property type="protein sequence ID" value="MFJ3047110.1"/>
    <property type="molecule type" value="Genomic_DNA"/>
</dbReference>
<dbReference type="Proteomes" id="UP001617427">
    <property type="component" value="Unassembled WGS sequence"/>
</dbReference>
<proteinExistence type="predicted"/>
<protein>
    <submittedName>
        <fullName evidence="2">Nuclear transport factor 2 family protein</fullName>
    </submittedName>
</protein>
<keyword evidence="3" id="KW-1185">Reference proteome</keyword>
<evidence type="ECO:0000313" key="2">
    <source>
        <dbReference type="EMBL" id="MFJ3047110.1"/>
    </source>
</evidence>
<feature type="domain" description="DUF4440" evidence="1">
    <location>
        <begin position="6"/>
        <end position="112"/>
    </location>
</feature>
<dbReference type="Pfam" id="PF14534">
    <property type="entry name" value="DUF4440"/>
    <property type="match status" value="1"/>
</dbReference>
<reference evidence="2 3" key="1">
    <citation type="submission" date="2024-10" db="EMBL/GenBank/DDBJ databases">
        <title>The Natural Products Discovery Center: Release of the First 8490 Sequenced Strains for Exploring Actinobacteria Biosynthetic Diversity.</title>
        <authorList>
            <person name="Kalkreuter E."/>
            <person name="Kautsar S.A."/>
            <person name="Yang D."/>
            <person name="Bader C.D."/>
            <person name="Teijaro C.N."/>
            <person name="Fluegel L."/>
            <person name="Davis C.M."/>
            <person name="Simpson J.R."/>
            <person name="Lauterbach L."/>
            <person name="Steele A.D."/>
            <person name="Gui C."/>
            <person name="Meng S."/>
            <person name="Li G."/>
            <person name="Viehrig K."/>
            <person name="Ye F."/>
            <person name="Su P."/>
            <person name="Kiefer A.F."/>
            <person name="Nichols A."/>
            <person name="Cepeda A.J."/>
            <person name="Yan W."/>
            <person name="Fan B."/>
            <person name="Jiang Y."/>
            <person name="Adhikari A."/>
            <person name="Zheng C.-J."/>
            <person name="Schuster L."/>
            <person name="Cowan T.M."/>
            <person name="Smanski M.J."/>
            <person name="Chevrette M.G."/>
            <person name="De Carvalho L.P.S."/>
            <person name="Shen B."/>
        </authorList>
    </citation>
    <scope>NUCLEOTIDE SEQUENCE [LARGE SCALE GENOMIC DNA]</scope>
    <source>
        <strain evidence="2 3">NPDC087045</strain>
    </source>
</reference>
<dbReference type="RefSeq" id="WP_402701582.1">
    <property type="nucleotide sequence ID" value="NZ_JBIUZV010000008.1"/>
</dbReference>
<accession>A0ABW8F1F0</accession>
<dbReference type="InterPro" id="IPR027843">
    <property type="entry name" value="DUF4440"/>
</dbReference>
<dbReference type="InterPro" id="IPR032710">
    <property type="entry name" value="NTF2-like_dom_sf"/>
</dbReference>
<evidence type="ECO:0000313" key="3">
    <source>
        <dbReference type="Proteomes" id="UP001617427"/>
    </source>
</evidence>
<dbReference type="SUPFAM" id="SSF54427">
    <property type="entry name" value="NTF2-like"/>
    <property type="match status" value="1"/>
</dbReference>
<sequence>MDLAIIEKYETALQAAMLAGDVEALAQLLDDALVFTGPDGKILSKDDDLSIHRGRILRLERLELYEMKAHPIGDMILTTTKAMLAGHFGSTPFDGIFAYTRVWRRSGELWRVVAGHAAQIGAVAGN</sequence>
<comment type="caution">
    <text evidence="2">The sequence shown here is derived from an EMBL/GenBank/DDBJ whole genome shotgun (WGS) entry which is preliminary data.</text>
</comment>
<name>A0ABW8F1F0_9BURK</name>
<organism evidence="2 3">
    <name type="scientific">Herbaspirillum chlorophenolicum</name>
    <dbReference type="NCBI Taxonomy" id="211589"/>
    <lineage>
        <taxon>Bacteria</taxon>
        <taxon>Pseudomonadati</taxon>
        <taxon>Pseudomonadota</taxon>
        <taxon>Betaproteobacteria</taxon>
        <taxon>Burkholderiales</taxon>
        <taxon>Oxalobacteraceae</taxon>
        <taxon>Herbaspirillum</taxon>
    </lineage>
</organism>
<gene>
    <name evidence="2" type="ORF">ACIPEN_14875</name>
</gene>
<dbReference type="Gene3D" id="3.10.450.50">
    <property type="match status" value="1"/>
</dbReference>